<name>A0A5C6M4Y8_9PLAN</name>
<reference evidence="1 2" key="2">
    <citation type="submission" date="2019-08" db="EMBL/GenBank/DDBJ databases">
        <authorList>
            <person name="Henke P."/>
        </authorList>
    </citation>
    <scope>NUCLEOTIDE SEQUENCE [LARGE SCALE GENOMIC DNA]</scope>
    <source>
        <strain evidence="1">Phe10_nw2017</strain>
    </source>
</reference>
<accession>A0A5C6M4Y8</accession>
<gene>
    <name evidence="1" type="ORF">E3A20_28010</name>
</gene>
<sequence>HSLSSRHTGVLQSRRFLIDSDNSFVRAWGQNSQVRLVIENYPLGNGGLYPAVRLNRDEPGWLRLDTAYRRGSHAWLEFTTDAAERAYFGVTEVLSGDQPELPLETVMSSHALLRGTVPTSLDEVAERYRTVLQEAVHAWEARTLTDEQAAFLNFFVQRDLLPTQRDSLTSLWPLVEQYRQLEREIPVPRRVPGGTGGGWN</sequence>
<organism evidence="1 2">
    <name type="scientific">Planctomyces bekefii</name>
    <dbReference type="NCBI Taxonomy" id="1653850"/>
    <lineage>
        <taxon>Bacteria</taxon>
        <taxon>Pseudomonadati</taxon>
        <taxon>Planctomycetota</taxon>
        <taxon>Planctomycetia</taxon>
        <taxon>Planctomycetales</taxon>
        <taxon>Planctomycetaceae</taxon>
        <taxon>Planctomyces</taxon>
    </lineage>
</organism>
<comment type="caution">
    <text evidence="1">The sequence shown here is derived from an EMBL/GenBank/DDBJ whole genome shotgun (WGS) entry which is preliminary data.</text>
</comment>
<dbReference type="EMBL" id="SRHE01000859">
    <property type="protein sequence ID" value="TWW08071.1"/>
    <property type="molecule type" value="Genomic_DNA"/>
</dbReference>
<evidence type="ECO:0000313" key="2">
    <source>
        <dbReference type="Proteomes" id="UP000321083"/>
    </source>
</evidence>
<evidence type="ECO:0000313" key="1">
    <source>
        <dbReference type="EMBL" id="TWW08071.1"/>
    </source>
</evidence>
<proteinExistence type="predicted"/>
<reference evidence="1 2" key="1">
    <citation type="submission" date="2019-08" db="EMBL/GenBank/DDBJ databases">
        <title>100 year-old enigma solved: identification of Planctomyces bekefii, the type genus and species of the phylum Planctomycetes.</title>
        <authorList>
            <person name="Svetlana D.N."/>
            <person name="Overmann J."/>
        </authorList>
    </citation>
    <scope>NUCLEOTIDE SEQUENCE [LARGE SCALE GENOMIC DNA]</scope>
    <source>
        <strain evidence="1">Phe10_nw2017</strain>
    </source>
</reference>
<dbReference type="AlphaFoldDB" id="A0A5C6M4Y8"/>
<dbReference type="Proteomes" id="UP000321083">
    <property type="component" value="Unassembled WGS sequence"/>
</dbReference>
<protein>
    <submittedName>
        <fullName evidence="1">Uncharacterized protein</fullName>
    </submittedName>
</protein>
<feature type="non-terminal residue" evidence="1">
    <location>
        <position position="1"/>
    </location>
</feature>
<keyword evidence="2" id="KW-1185">Reference proteome</keyword>